<accession>A0A935W4C9</accession>
<evidence type="ECO:0000256" key="1">
    <source>
        <dbReference type="SAM" id="MobiDB-lite"/>
    </source>
</evidence>
<reference evidence="2 3" key="1">
    <citation type="submission" date="2020-10" db="EMBL/GenBank/DDBJ databases">
        <title>Connecting structure to function with the recovery of over 1000 high-quality activated sludge metagenome-assembled genomes encoding full-length rRNA genes using long-read sequencing.</title>
        <authorList>
            <person name="Singleton C.M."/>
            <person name="Petriglieri F."/>
            <person name="Kristensen J.M."/>
            <person name="Kirkegaard R.H."/>
            <person name="Michaelsen T.Y."/>
            <person name="Andersen M.H."/>
            <person name="Karst S.M."/>
            <person name="Dueholm M.S."/>
            <person name="Nielsen P.H."/>
            <person name="Albertsen M."/>
        </authorList>
    </citation>
    <scope>NUCLEOTIDE SEQUENCE [LARGE SCALE GENOMIC DNA]</scope>
    <source>
        <strain evidence="2">Fred_18-Q3-R57-64_BAT3C.720</strain>
    </source>
</reference>
<protein>
    <submittedName>
        <fullName evidence="2">Uncharacterized protein</fullName>
    </submittedName>
</protein>
<evidence type="ECO:0000313" key="3">
    <source>
        <dbReference type="Proteomes" id="UP000706151"/>
    </source>
</evidence>
<dbReference type="Proteomes" id="UP000706151">
    <property type="component" value="Unassembled WGS sequence"/>
</dbReference>
<comment type="caution">
    <text evidence="2">The sequence shown here is derived from an EMBL/GenBank/DDBJ whole genome shotgun (WGS) entry which is preliminary data.</text>
</comment>
<organism evidence="2 3">
    <name type="scientific">Candidatus Accumulibacter affinis</name>
    <dbReference type="NCBI Taxonomy" id="2954384"/>
    <lineage>
        <taxon>Bacteria</taxon>
        <taxon>Pseudomonadati</taxon>
        <taxon>Pseudomonadota</taxon>
        <taxon>Betaproteobacteria</taxon>
        <taxon>Candidatus Accumulibacter</taxon>
    </lineage>
</organism>
<feature type="compositionally biased region" description="Polar residues" evidence="1">
    <location>
        <begin position="23"/>
        <end position="37"/>
    </location>
</feature>
<feature type="region of interest" description="Disordered" evidence="1">
    <location>
        <begin position="17"/>
        <end position="54"/>
    </location>
</feature>
<dbReference type="EMBL" id="JADJOT010000009">
    <property type="protein sequence ID" value="MBK7955002.1"/>
    <property type="molecule type" value="Genomic_DNA"/>
</dbReference>
<evidence type="ECO:0000313" key="2">
    <source>
        <dbReference type="EMBL" id="MBK7955002.1"/>
    </source>
</evidence>
<dbReference type="AlphaFoldDB" id="A0A935W4C9"/>
<sequence length="54" mass="5738">MTDNGAAMLADETVPAWLPGDRSSATLPYSPYQNAKQGRSGGVSRAIDGRWASR</sequence>
<proteinExistence type="predicted"/>
<name>A0A935W4C9_9PROT</name>
<gene>
    <name evidence="2" type="ORF">IPK02_14185</name>
</gene>